<keyword evidence="1" id="KW-0175">Coiled coil</keyword>
<dbReference type="Proteomes" id="UP000192257">
    <property type="component" value="Unassembled WGS sequence"/>
</dbReference>
<gene>
    <name evidence="3" type="ORF">TM35_000044830</name>
</gene>
<evidence type="ECO:0000256" key="1">
    <source>
        <dbReference type="SAM" id="Coils"/>
    </source>
</evidence>
<dbReference type="OrthoDB" id="249960at2759"/>
<dbReference type="GeneID" id="39982457"/>
<dbReference type="AlphaFoldDB" id="A0A1X0P6Q9"/>
<dbReference type="VEuPathDB" id="TriTrypDB:TM35_000044830"/>
<feature type="coiled-coil region" evidence="1">
    <location>
        <begin position="145"/>
        <end position="262"/>
    </location>
</feature>
<protein>
    <submittedName>
        <fullName evidence="3">Uncharacterized protein</fullName>
    </submittedName>
</protein>
<keyword evidence="4" id="KW-1185">Reference proteome</keyword>
<reference evidence="3 4" key="1">
    <citation type="submission" date="2017-03" db="EMBL/GenBank/DDBJ databases">
        <title>An alternative strategy for trypanosome survival in the mammalian bloodstream revealed through genome and transcriptome analysis of the ubiquitous bovine parasite Trypanosoma (Megatrypanum) theileri.</title>
        <authorList>
            <person name="Kelly S."/>
            <person name="Ivens A."/>
            <person name="Mott A."/>
            <person name="O'Neill E."/>
            <person name="Emms D."/>
            <person name="Macleod O."/>
            <person name="Voorheis P."/>
            <person name="Matthews J."/>
            <person name="Matthews K."/>
            <person name="Carrington M."/>
        </authorList>
    </citation>
    <scope>NUCLEOTIDE SEQUENCE [LARGE SCALE GENOMIC DNA]</scope>
    <source>
        <strain evidence="3">Edinburgh</strain>
    </source>
</reference>
<feature type="compositionally biased region" description="Low complexity" evidence="2">
    <location>
        <begin position="334"/>
        <end position="349"/>
    </location>
</feature>
<comment type="caution">
    <text evidence="3">The sequence shown here is derived from an EMBL/GenBank/DDBJ whole genome shotgun (WGS) entry which is preliminary data.</text>
</comment>
<sequence length="376" mass="43748">MLNSESETGSVLGLKSSSSLKPHIPAILKGGGLTAANLMELQEAAFQLRSKCTQMESENKLLVEKLSDCRSEILHLRTSELLLQKEVSIWSSFSRLFAQPLYETRIALGRYQIEAQQLMIQELIRDRERKDAFKAVESQKQRRENIALMTKLRQINEERDKEKENNAEDKVQLRKIMEDSKAVRKQMSILQNDLTFCMNRLEESERERSRLQRHLSEHQVALTKRRRDDVDIKWYEEEIRSRDDLIAELQRTVREVNLLLAEQTLVRLEKRGEEGISPSRRQFLSKEPVISPVIAGNVDGCSSEKLHQSIQRLRKQLEREVDSPTHRRRRLFSHHSTPTRSFTSPFSSSWTEGDRVDSMSVGLQEFLVRELQAPIQ</sequence>
<name>A0A1X0P6Q9_9TRYP</name>
<feature type="region of interest" description="Disordered" evidence="2">
    <location>
        <begin position="317"/>
        <end position="354"/>
    </location>
</feature>
<organism evidence="3 4">
    <name type="scientific">Trypanosoma theileri</name>
    <dbReference type="NCBI Taxonomy" id="67003"/>
    <lineage>
        <taxon>Eukaryota</taxon>
        <taxon>Discoba</taxon>
        <taxon>Euglenozoa</taxon>
        <taxon>Kinetoplastea</taxon>
        <taxon>Metakinetoplastina</taxon>
        <taxon>Trypanosomatida</taxon>
        <taxon>Trypanosomatidae</taxon>
        <taxon>Trypanosoma</taxon>
    </lineage>
</organism>
<dbReference type="EMBL" id="NBCO01000004">
    <property type="protein sequence ID" value="ORC92269.1"/>
    <property type="molecule type" value="Genomic_DNA"/>
</dbReference>
<proteinExistence type="predicted"/>
<evidence type="ECO:0000313" key="4">
    <source>
        <dbReference type="Proteomes" id="UP000192257"/>
    </source>
</evidence>
<accession>A0A1X0P6Q9</accession>
<evidence type="ECO:0000256" key="2">
    <source>
        <dbReference type="SAM" id="MobiDB-lite"/>
    </source>
</evidence>
<dbReference type="RefSeq" id="XP_028886335.1">
    <property type="nucleotide sequence ID" value="XM_029022677.1"/>
</dbReference>
<evidence type="ECO:0000313" key="3">
    <source>
        <dbReference type="EMBL" id="ORC92269.1"/>
    </source>
</evidence>